<dbReference type="PROSITE" id="PS51186">
    <property type="entry name" value="GNAT"/>
    <property type="match status" value="1"/>
</dbReference>
<dbReference type="OrthoDB" id="4190925at2"/>
<dbReference type="Gene3D" id="3.40.630.30">
    <property type="match status" value="1"/>
</dbReference>
<dbReference type="EMBL" id="CP029192">
    <property type="protein sequence ID" value="QES32161.1"/>
    <property type="molecule type" value="Genomic_DNA"/>
</dbReference>
<gene>
    <name evidence="3" type="ORF">DEJ48_00845</name>
</gene>
<protein>
    <recommendedName>
        <fullName evidence="2">N-acetyltransferase domain-containing protein</fullName>
    </recommendedName>
</protein>
<dbReference type="RefSeq" id="WP_150213519.1">
    <property type="nucleotide sequence ID" value="NZ_CP029192.1"/>
</dbReference>
<accession>A0A5P2BSW1</accession>
<dbReference type="AlphaFoldDB" id="A0A5P2BSW1"/>
<sequence>MNPPARPPAVHYDSVVETLPAGRRAVVVLDRDDRQVGSLEYQVCHPCRRGYIGSVSVATHWQGQGIGRHAVHLALAAGAGYAWSTSRQSSAGRRFFAAMEDETATAFPSGGTRCPHMDPRMTPGPLADGPDRRIGWHAALRRRKVIREPGDDQDRCPETP</sequence>
<dbReference type="CDD" id="cd04301">
    <property type="entry name" value="NAT_SF"/>
    <property type="match status" value="1"/>
</dbReference>
<feature type="domain" description="N-acetyltransferase" evidence="2">
    <location>
        <begin position="1"/>
        <end position="133"/>
    </location>
</feature>
<proteinExistence type="predicted"/>
<feature type="region of interest" description="Disordered" evidence="1">
    <location>
        <begin position="107"/>
        <end position="132"/>
    </location>
</feature>
<dbReference type="GO" id="GO:0016747">
    <property type="term" value="F:acyltransferase activity, transferring groups other than amino-acyl groups"/>
    <property type="evidence" value="ECO:0007669"/>
    <property type="project" value="InterPro"/>
</dbReference>
<evidence type="ECO:0000256" key="1">
    <source>
        <dbReference type="SAM" id="MobiDB-lite"/>
    </source>
</evidence>
<reference evidence="3 4" key="1">
    <citation type="submission" date="2018-05" db="EMBL/GenBank/DDBJ databases">
        <title>Streptomyces venezuelae.</title>
        <authorList>
            <person name="Kim W."/>
            <person name="Lee N."/>
            <person name="Cho B.-K."/>
        </authorList>
    </citation>
    <scope>NUCLEOTIDE SEQUENCE [LARGE SCALE GENOMIC DNA]</scope>
    <source>
        <strain evidence="3 4">ATCC 14584</strain>
    </source>
</reference>
<evidence type="ECO:0000259" key="2">
    <source>
        <dbReference type="PROSITE" id="PS51186"/>
    </source>
</evidence>
<dbReference type="SUPFAM" id="SSF55729">
    <property type="entry name" value="Acyl-CoA N-acyltransferases (Nat)"/>
    <property type="match status" value="1"/>
</dbReference>
<evidence type="ECO:0000313" key="3">
    <source>
        <dbReference type="EMBL" id="QES32161.1"/>
    </source>
</evidence>
<dbReference type="InterPro" id="IPR016181">
    <property type="entry name" value="Acyl_CoA_acyltransferase"/>
</dbReference>
<evidence type="ECO:0000313" key="4">
    <source>
        <dbReference type="Proteomes" id="UP000322927"/>
    </source>
</evidence>
<dbReference type="Pfam" id="PF00583">
    <property type="entry name" value="Acetyltransf_1"/>
    <property type="match status" value="1"/>
</dbReference>
<name>A0A5P2BSW1_STRVZ</name>
<dbReference type="Proteomes" id="UP000322927">
    <property type="component" value="Chromosome"/>
</dbReference>
<dbReference type="InterPro" id="IPR000182">
    <property type="entry name" value="GNAT_dom"/>
</dbReference>
<organism evidence="3 4">
    <name type="scientific">Streptomyces venezuelae</name>
    <dbReference type="NCBI Taxonomy" id="54571"/>
    <lineage>
        <taxon>Bacteria</taxon>
        <taxon>Bacillati</taxon>
        <taxon>Actinomycetota</taxon>
        <taxon>Actinomycetes</taxon>
        <taxon>Kitasatosporales</taxon>
        <taxon>Streptomycetaceae</taxon>
        <taxon>Streptomyces</taxon>
    </lineage>
</organism>